<dbReference type="InterPro" id="IPR050428">
    <property type="entry name" value="TCS_sensor_his_kinase"/>
</dbReference>
<dbReference type="GO" id="GO:0004673">
    <property type="term" value="F:protein histidine kinase activity"/>
    <property type="evidence" value="ECO:0007669"/>
    <property type="project" value="UniProtKB-EC"/>
</dbReference>
<dbReference type="EMBL" id="UINC01137366">
    <property type="protein sequence ID" value="SVD22657.1"/>
    <property type="molecule type" value="Genomic_DNA"/>
</dbReference>
<dbReference type="PROSITE" id="PS50109">
    <property type="entry name" value="HIS_KIN"/>
    <property type="match status" value="1"/>
</dbReference>
<feature type="domain" description="Histidine kinase" evidence="10">
    <location>
        <begin position="1"/>
        <end position="84"/>
    </location>
</feature>
<accession>A0A382TMC1</accession>
<name>A0A382TMC1_9ZZZZ</name>
<dbReference type="InterPro" id="IPR004358">
    <property type="entry name" value="Sig_transdc_His_kin-like_C"/>
</dbReference>
<evidence type="ECO:0000256" key="6">
    <source>
        <dbReference type="ARBA" id="ARBA00022692"/>
    </source>
</evidence>
<organism evidence="11">
    <name type="scientific">marine metagenome</name>
    <dbReference type="NCBI Taxonomy" id="408172"/>
    <lineage>
        <taxon>unclassified sequences</taxon>
        <taxon>metagenomes</taxon>
        <taxon>ecological metagenomes</taxon>
    </lineage>
</organism>
<dbReference type="PRINTS" id="PR00344">
    <property type="entry name" value="BCTRLSENSOR"/>
</dbReference>
<evidence type="ECO:0000256" key="9">
    <source>
        <dbReference type="ARBA" id="ARBA00023136"/>
    </source>
</evidence>
<dbReference type="Gene3D" id="3.30.565.10">
    <property type="entry name" value="Histidine kinase-like ATPase, C-terminal domain"/>
    <property type="match status" value="1"/>
</dbReference>
<dbReference type="InterPro" id="IPR036890">
    <property type="entry name" value="HATPase_C_sf"/>
</dbReference>
<evidence type="ECO:0000256" key="1">
    <source>
        <dbReference type="ARBA" id="ARBA00000085"/>
    </source>
</evidence>
<protein>
    <recommendedName>
        <fullName evidence="3">histidine kinase</fullName>
        <ecNumber evidence="3">2.7.13.3</ecNumber>
    </recommendedName>
</protein>
<evidence type="ECO:0000256" key="8">
    <source>
        <dbReference type="ARBA" id="ARBA00022989"/>
    </source>
</evidence>
<keyword evidence="8" id="KW-1133">Transmembrane helix</keyword>
<dbReference type="PANTHER" id="PTHR45436:SF5">
    <property type="entry name" value="SENSOR HISTIDINE KINASE TRCS"/>
    <property type="match status" value="1"/>
</dbReference>
<dbReference type="CDD" id="cd00075">
    <property type="entry name" value="HATPase"/>
    <property type="match status" value="1"/>
</dbReference>
<evidence type="ECO:0000256" key="4">
    <source>
        <dbReference type="ARBA" id="ARBA00022553"/>
    </source>
</evidence>
<dbReference type="Pfam" id="PF02518">
    <property type="entry name" value="HATPase_c"/>
    <property type="match status" value="1"/>
</dbReference>
<gene>
    <name evidence="11" type="ORF">METZ01_LOCUS375511</name>
</gene>
<dbReference type="EC" id="2.7.13.3" evidence="3"/>
<evidence type="ECO:0000313" key="11">
    <source>
        <dbReference type="EMBL" id="SVD22657.1"/>
    </source>
</evidence>
<keyword evidence="9" id="KW-0472">Membrane</keyword>
<evidence type="ECO:0000256" key="7">
    <source>
        <dbReference type="ARBA" id="ARBA00022777"/>
    </source>
</evidence>
<keyword evidence="5" id="KW-0808">Transferase</keyword>
<keyword evidence="7" id="KW-0418">Kinase</keyword>
<dbReference type="InterPro" id="IPR003594">
    <property type="entry name" value="HATPase_dom"/>
</dbReference>
<proteinExistence type="predicted"/>
<reference evidence="11" key="1">
    <citation type="submission" date="2018-05" db="EMBL/GenBank/DDBJ databases">
        <authorList>
            <person name="Lanie J.A."/>
            <person name="Ng W.-L."/>
            <person name="Kazmierczak K.M."/>
            <person name="Andrzejewski T.M."/>
            <person name="Davidsen T.M."/>
            <person name="Wayne K.J."/>
            <person name="Tettelin H."/>
            <person name="Glass J.I."/>
            <person name="Rusch D."/>
            <person name="Podicherti R."/>
            <person name="Tsui H.-C.T."/>
            <person name="Winkler M.E."/>
        </authorList>
    </citation>
    <scope>NUCLEOTIDE SEQUENCE</scope>
</reference>
<evidence type="ECO:0000256" key="5">
    <source>
        <dbReference type="ARBA" id="ARBA00022679"/>
    </source>
</evidence>
<dbReference type="InterPro" id="IPR005467">
    <property type="entry name" value="His_kinase_dom"/>
</dbReference>
<evidence type="ECO:0000259" key="10">
    <source>
        <dbReference type="PROSITE" id="PS50109"/>
    </source>
</evidence>
<sequence length="86" mass="9227">IIRIERRKDELILSVCDSGPGIPADQRAVVLNRFKRASNSSPHSGSGLGLAIVEQIVVLHGAELSLDESSLGGLEVRVAFSNDYIL</sequence>
<dbReference type="PANTHER" id="PTHR45436">
    <property type="entry name" value="SENSOR HISTIDINE KINASE YKOH"/>
    <property type="match status" value="1"/>
</dbReference>
<feature type="non-terminal residue" evidence="11">
    <location>
        <position position="1"/>
    </location>
</feature>
<comment type="subcellular location">
    <subcellularLocation>
        <location evidence="2">Membrane</location>
    </subcellularLocation>
</comment>
<dbReference type="AlphaFoldDB" id="A0A382TMC1"/>
<dbReference type="SUPFAM" id="SSF55874">
    <property type="entry name" value="ATPase domain of HSP90 chaperone/DNA topoisomerase II/histidine kinase"/>
    <property type="match status" value="1"/>
</dbReference>
<keyword evidence="4" id="KW-0597">Phosphoprotein</keyword>
<keyword evidence="6" id="KW-0812">Transmembrane</keyword>
<evidence type="ECO:0000256" key="2">
    <source>
        <dbReference type="ARBA" id="ARBA00004370"/>
    </source>
</evidence>
<comment type="catalytic activity">
    <reaction evidence="1">
        <text>ATP + protein L-histidine = ADP + protein N-phospho-L-histidine.</text>
        <dbReference type="EC" id="2.7.13.3"/>
    </reaction>
</comment>
<evidence type="ECO:0000256" key="3">
    <source>
        <dbReference type="ARBA" id="ARBA00012438"/>
    </source>
</evidence>
<dbReference type="GO" id="GO:0016020">
    <property type="term" value="C:membrane"/>
    <property type="evidence" value="ECO:0007669"/>
    <property type="project" value="UniProtKB-SubCell"/>
</dbReference>